<accession>A0AAV7LP82</accession>
<feature type="compositionally biased region" description="Low complexity" evidence="1">
    <location>
        <begin position="137"/>
        <end position="148"/>
    </location>
</feature>
<evidence type="ECO:0000259" key="2">
    <source>
        <dbReference type="Pfam" id="PF13837"/>
    </source>
</evidence>
<name>A0AAV7LP82_PLEWA</name>
<feature type="compositionally biased region" description="Low complexity" evidence="1">
    <location>
        <begin position="171"/>
        <end position="186"/>
    </location>
</feature>
<feature type="region of interest" description="Disordered" evidence="1">
    <location>
        <begin position="129"/>
        <end position="194"/>
    </location>
</feature>
<evidence type="ECO:0000313" key="3">
    <source>
        <dbReference type="EMBL" id="KAJ1092209.1"/>
    </source>
</evidence>
<proteinExistence type="predicted"/>
<keyword evidence="4" id="KW-1185">Reference proteome</keyword>
<dbReference type="Pfam" id="PF13837">
    <property type="entry name" value="Myb_DNA-bind_4"/>
    <property type="match status" value="1"/>
</dbReference>
<evidence type="ECO:0000256" key="1">
    <source>
        <dbReference type="SAM" id="MobiDB-lite"/>
    </source>
</evidence>
<dbReference type="Proteomes" id="UP001066276">
    <property type="component" value="Chromosome 11"/>
</dbReference>
<dbReference type="InterPro" id="IPR044822">
    <property type="entry name" value="Myb_DNA-bind_4"/>
</dbReference>
<gene>
    <name evidence="3" type="ORF">NDU88_005321</name>
</gene>
<reference evidence="3" key="1">
    <citation type="journal article" date="2022" name="bioRxiv">
        <title>Sequencing and chromosome-scale assembly of the giantPleurodeles waltlgenome.</title>
        <authorList>
            <person name="Brown T."/>
            <person name="Elewa A."/>
            <person name="Iarovenko S."/>
            <person name="Subramanian E."/>
            <person name="Araus A.J."/>
            <person name="Petzold A."/>
            <person name="Susuki M."/>
            <person name="Suzuki K.-i.T."/>
            <person name="Hayashi T."/>
            <person name="Toyoda A."/>
            <person name="Oliveira C."/>
            <person name="Osipova E."/>
            <person name="Leigh N.D."/>
            <person name="Simon A."/>
            <person name="Yun M.H."/>
        </authorList>
    </citation>
    <scope>NUCLEOTIDE SEQUENCE</scope>
    <source>
        <strain evidence="3">20211129_DDA</strain>
        <tissue evidence="3">Liver</tissue>
    </source>
</reference>
<comment type="caution">
    <text evidence="3">The sequence shown here is derived from an EMBL/GenBank/DDBJ whole genome shotgun (WGS) entry which is preliminary data.</text>
</comment>
<feature type="domain" description="Myb/SANT-like DNA-binding" evidence="2">
    <location>
        <begin position="26"/>
        <end position="74"/>
    </location>
</feature>
<sequence length="194" mass="20983">MVGHGCDKLDHLFNGVLLYVLPLQVSSHQNKVLWRAIAKDVWTLGVYGRWSTHCRKRWDDLRRWARKTVEAQLGMATQQGRGACRTLTTLMARIMAVAYPELDGCLRASQQPQWGAEAPAIEGAASHRTLEAESTDAEGASGTEGEGSTKAETGGDNTDPDTSSNGSSLMVADTSVTTPAASTAATHRMWRTPL</sequence>
<evidence type="ECO:0000313" key="4">
    <source>
        <dbReference type="Proteomes" id="UP001066276"/>
    </source>
</evidence>
<protein>
    <recommendedName>
        <fullName evidence="2">Myb/SANT-like DNA-binding domain-containing protein</fullName>
    </recommendedName>
</protein>
<dbReference type="EMBL" id="JANPWB010000015">
    <property type="protein sequence ID" value="KAJ1092209.1"/>
    <property type="molecule type" value="Genomic_DNA"/>
</dbReference>
<dbReference type="AlphaFoldDB" id="A0AAV7LP82"/>
<organism evidence="3 4">
    <name type="scientific">Pleurodeles waltl</name>
    <name type="common">Iberian ribbed newt</name>
    <dbReference type="NCBI Taxonomy" id="8319"/>
    <lineage>
        <taxon>Eukaryota</taxon>
        <taxon>Metazoa</taxon>
        <taxon>Chordata</taxon>
        <taxon>Craniata</taxon>
        <taxon>Vertebrata</taxon>
        <taxon>Euteleostomi</taxon>
        <taxon>Amphibia</taxon>
        <taxon>Batrachia</taxon>
        <taxon>Caudata</taxon>
        <taxon>Salamandroidea</taxon>
        <taxon>Salamandridae</taxon>
        <taxon>Pleurodelinae</taxon>
        <taxon>Pleurodeles</taxon>
    </lineage>
</organism>